<dbReference type="InterPro" id="IPR052585">
    <property type="entry name" value="Lipid_raft_assoc_Zn_ADH"/>
</dbReference>
<dbReference type="InterPro" id="IPR011032">
    <property type="entry name" value="GroES-like_sf"/>
</dbReference>
<dbReference type="PANTHER" id="PTHR43482:SF1">
    <property type="entry name" value="PROTEIN AST1-RELATED"/>
    <property type="match status" value="1"/>
</dbReference>
<dbReference type="GO" id="GO:0016491">
    <property type="term" value="F:oxidoreductase activity"/>
    <property type="evidence" value="ECO:0007669"/>
    <property type="project" value="InterPro"/>
</dbReference>
<dbReference type="InterPro" id="IPR036291">
    <property type="entry name" value="NAD(P)-bd_dom_sf"/>
</dbReference>
<dbReference type="RefSeq" id="XP_035342397.1">
    <property type="nucleotide sequence ID" value="XM_035486504.1"/>
</dbReference>
<dbReference type="AlphaFoldDB" id="A0A7H8QQS1"/>
<sequence length="415" mass="44398">MTSNTLSEQKRIPELMQALHLPPGPYDKTIPGGPSSLIYGMDIPVPKPSAREYLIKVKATTVHVSEVQADVCDGDSLASSAAAKTATTPTTTPTKATKFKTHGPIPGREFCGIVISTPKEDHSSSTGPLFKVEDDVIGLLDFSHDGAAADYVLATENELARKPQNISAAEASTVPFASLTAWQGLFCYANLDPDDGPCNRPADGPLRVLVTNAASSEVGRQVMRLLQCRSLFPEHCAHMMGKAGKAAESAVWICATGTRDEHEYLQKTLGADAVTAGTDIAAAFRENGWDPVDIVFDCLAVGGASLRQVHSPVVVKDHGHVITPSRPPSSHPEKPAEMEEQAEIRTRNLTSEVIRAKPDRKQLTAIAKLIEKGVLKAAEFLRVEDLLHGREALIQAERASGAQGLAVLRVDPALD</sequence>
<dbReference type="Gene3D" id="3.90.180.10">
    <property type="entry name" value="Medium-chain alcohol dehydrogenases, catalytic domain"/>
    <property type="match status" value="1"/>
</dbReference>
<dbReference type="Pfam" id="PF13602">
    <property type="entry name" value="ADH_zinc_N_2"/>
    <property type="match status" value="1"/>
</dbReference>
<protein>
    <recommendedName>
        <fullName evidence="1">Enoyl reductase (ER) domain-containing protein</fullName>
    </recommendedName>
</protein>
<dbReference type="Gene3D" id="3.40.50.720">
    <property type="entry name" value="NAD(P)-binding Rossmann-like Domain"/>
    <property type="match status" value="1"/>
</dbReference>
<dbReference type="GeneID" id="55990825"/>
<dbReference type="SUPFAM" id="SSF51735">
    <property type="entry name" value="NAD(P)-binding Rossmann-fold domains"/>
    <property type="match status" value="1"/>
</dbReference>
<proteinExistence type="predicted"/>
<evidence type="ECO:0000313" key="3">
    <source>
        <dbReference type="Proteomes" id="UP000509510"/>
    </source>
</evidence>
<dbReference type="Proteomes" id="UP000509510">
    <property type="component" value="Chromosome II"/>
</dbReference>
<evidence type="ECO:0000259" key="1">
    <source>
        <dbReference type="SMART" id="SM00829"/>
    </source>
</evidence>
<dbReference type="SMART" id="SM00829">
    <property type="entry name" value="PKS_ER"/>
    <property type="match status" value="1"/>
</dbReference>
<reference evidence="3" key="1">
    <citation type="submission" date="2020-06" db="EMBL/GenBank/DDBJ databases">
        <title>A chromosome-scale genome assembly of Talaromyces rugulosus W13939.</title>
        <authorList>
            <person name="Wang B."/>
            <person name="Guo L."/>
            <person name="Ye K."/>
            <person name="Wang L."/>
        </authorList>
    </citation>
    <scope>NUCLEOTIDE SEQUENCE [LARGE SCALE GENOMIC DNA]</scope>
    <source>
        <strain evidence="3">W13939</strain>
    </source>
</reference>
<dbReference type="PANTHER" id="PTHR43482">
    <property type="entry name" value="PROTEIN AST1-RELATED"/>
    <property type="match status" value="1"/>
</dbReference>
<dbReference type="OrthoDB" id="3509362at2759"/>
<accession>A0A7H8QQS1</accession>
<dbReference type="SUPFAM" id="SSF50129">
    <property type="entry name" value="GroES-like"/>
    <property type="match status" value="1"/>
</dbReference>
<name>A0A7H8QQS1_TALRU</name>
<dbReference type="EMBL" id="CP055899">
    <property type="protein sequence ID" value="QKX56219.1"/>
    <property type="molecule type" value="Genomic_DNA"/>
</dbReference>
<keyword evidence="3" id="KW-1185">Reference proteome</keyword>
<evidence type="ECO:0000313" key="2">
    <source>
        <dbReference type="EMBL" id="QKX56219.1"/>
    </source>
</evidence>
<feature type="domain" description="Enoyl reductase (ER)" evidence="1">
    <location>
        <begin position="32"/>
        <end position="408"/>
    </location>
</feature>
<dbReference type="InterPro" id="IPR020843">
    <property type="entry name" value="ER"/>
</dbReference>
<organism evidence="2 3">
    <name type="scientific">Talaromyces rugulosus</name>
    <name type="common">Penicillium rugulosum</name>
    <dbReference type="NCBI Taxonomy" id="121627"/>
    <lineage>
        <taxon>Eukaryota</taxon>
        <taxon>Fungi</taxon>
        <taxon>Dikarya</taxon>
        <taxon>Ascomycota</taxon>
        <taxon>Pezizomycotina</taxon>
        <taxon>Eurotiomycetes</taxon>
        <taxon>Eurotiomycetidae</taxon>
        <taxon>Eurotiales</taxon>
        <taxon>Trichocomaceae</taxon>
        <taxon>Talaromyces</taxon>
        <taxon>Talaromyces sect. Islandici</taxon>
    </lineage>
</organism>
<dbReference type="KEGG" id="trg:TRUGW13939_03320"/>
<gene>
    <name evidence="2" type="ORF">TRUGW13939_03320</name>
</gene>
<dbReference type="CDD" id="cd05289">
    <property type="entry name" value="MDR_like_2"/>
    <property type="match status" value="1"/>
</dbReference>